<keyword evidence="4 7" id="KW-1133">Transmembrane helix</keyword>
<evidence type="ECO:0000313" key="9">
    <source>
        <dbReference type="Proteomes" id="UP000187455"/>
    </source>
</evidence>
<dbReference type="EMBL" id="LSSL01007168">
    <property type="protein sequence ID" value="OLY78145.1"/>
    <property type="molecule type" value="Genomic_DNA"/>
</dbReference>
<feature type="transmembrane region" description="Helical" evidence="7">
    <location>
        <begin position="95"/>
        <end position="112"/>
    </location>
</feature>
<feature type="transmembrane region" description="Helical" evidence="7">
    <location>
        <begin position="339"/>
        <end position="360"/>
    </location>
</feature>
<dbReference type="GO" id="GO:0022857">
    <property type="term" value="F:transmembrane transporter activity"/>
    <property type="evidence" value="ECO:0007669"/>
    <property type="project" value="InterPro"/>
</dbReference>
<feature type="region of interest" description="Disordered" evidence="6">
    <location>
        <begin position="13"/>
        <end position="38"/>
    </location>
</feature>
<evidence type="ECO:0000256" key="4">
    <source>
        <dbReference type="ARBA" id="ARBA00022989"/>
    </source>
</evidence>
<evidence type="ECO:0000313" key="8">
    <source>
        <dbReference type="EMBL" id="OLY78145.1"/>
    </source>
</evidence>
<feature type="region of interest" description="Disordered" evidence="6">
    <location>
        <begin position="234"/>
        <end position="263"/>
    </location>
</feature>
<reference evidence="8 9" key="1">
    <citation type="journal article" date="2016" name="Mol. Biol. Evol.">
        <title>Genome-Wide Survey of Gut Fungi (Harpellales) Reveals the First Horizontally Transferred Ubiquitin Gene from a Mosquito Host.</title>
        <authorList>
            <person name="Wang Y."/>
            <person name="White M.M."/>
            <person name="Kvist S."/>
            <person name="Moncalvo J.M."/>
        </authorList>
    </citation>
    <scope>NUCLEOTIDE SEQUENCE [LARGE SCALE GENOMIC DNA]</scope>
    <source>
        <strain evidence="8 9">ALG-7-W6</strain>
    </source>
</reference>
<comment type="subcellular location">
    <subcellularLocation>
        <location evidence="1">Membrane</location>
        <topology evidence="1">Multi-pass membrane protein</topology>
    </subcellularLocation>
</comment>
<keyword evidence="2" id="KW-0813">Transport</keyword>
<dbReference type="Proteomes" id="UP000187455">
    <property type="component" value="Unassembled WGS sequence"/>
</dbReference>
<evidence type="ECO:0000256" key="1">
    <source>
        <dbReference type="ARBA" id="ARBA00004141"/>
    </source>
</evidence>
<proteinExistence type="predicted"/>
<feature type="transmembrane region" description="Helical" evidence="7">
    <location>
        <begin position="152"/>
        <end position="174"/>
    </location>
</feature>
<sequence>MVKSAIKDILDQKQTESEYSSISSSSQPDLLESNVEEPSMTPIPWRPFVKKSGVGQTPGEIGWYVGVISASFALSQATTAMFWGVLSDRVGRKPVLAYGMVGSGIAVLLFGFTNDYYLALAIRIFDGMVNGNVSVLKSVMGEISDPTNRPQVFAFLPLCWNGGVIIGPLIGGFLYDPVHKFPSVFKGIEIFEKFPHLLPCLVSFIFYVIGTAIVFFTFQETLILKKKNSSLDQTNELNPSLSPSPNPIPGSFQSPTPSSNCYSSSAPRGLFKSSSDETLNNHLLNFDSYVKNHHSSGPKLQDSRENLDERSSLLSSINFPNSHSAEEHRSFRSKFTPTMVTVFVTNSTMTLANSMFESFFSVWVAADLATGGLEFSTENISLVLGLSGLAIFYLQLVIYPKYNKKHGTLNSYTRGLKMSTPTSLLLPLITNSTLSAADLGLMNGIQHFLSSTTRFIGPMFAGFIWKYTHNSSWSYPFDSFLTWNVIGLIFFYTYLYSKNIPKSVDKSYID</sequence>
<feature type="compositionally biased region" description="Low complexity" evidence="6">
    <location>
        <begin position="17"/>
        <end position="26"/>
    </location>
</feature>
<name>A0A1R0GMM0_9FUNG</name>
<evidence type="ECO:0000256" key="3">
    <source>
        <dbReference type="ARBA" id="ARBA00022692"/>
    </source>
</evidence>
<dbReference type="InterPro" id="IPR001958">
    <property type="entry name" value="Tet-R_TetA/multi-R_MdtG-like"/>
</dbReference>
<dbReference type="InterPro" id="IPR011701">
    <property type="entry name" value="MFS"/>
</dbReference>
<dbReference type="InterPro" id="IPR036259">
    <property type="entry name" value="MFS_trans_sf"/>
</dbReference>
<dbReference type="OrthoDB" id="419616at2759"/>
<dbReference type="SUPFAM" id="SSF103473">
    <property type="entry name" value="MFS general substrate transporter"/>
    <property type="match status" value="1"/>
</dbReference>
<organism evidence="8 9">
    <name type="scientific">Smittium mucronatum</name>
    <dbReference type="NCBI Taxonomy" id="133383"/>
    <lineage>
        <taxon>Eukaryota</taxon>
        <taxon>Fungi</taxon>
        <taxon>Fungi incertae sedis</taxon>
        <taxon>Zoopagomycota</taxon>
        <taxon>Kickxellomycotina</taxon>
        <taxon>Harpellomycetes</taxon>
        <taxon>Harpellales</taxon>
        <taxon>Legeriomycetaceae</taxon>
        <taxon>Smittium</taxon>
    </lineage>
</organism>
<keyword evidence="5 7" id="KW-0472">Membrane</keyword>
<dbReference type="PANTHER" id="PTHR23504">
    <property type="entry name" value="MAJOR FACILITATOR SUPERFAMILY DOMAIN-CONTAINING PROTEIN 10"/>
    <property type="match status" value="1"/>
</dbReference>
<dbReference type="PRINTS" id="PR01035">
    <property type="entry name" value="TCRTETA"/>
</dbReference>
<feature type="transmembrane region" description="Helical" evidence="7">
    <location>
        <begin position="61"/>
        <end position="83"/>
    </location>
</feature>
<keyword evidence="3 7" id="KW-0812">Transmembrane</keyword>
<dbReference type="Pfam" id="PF07690">
    <property type="entry name" value="MFS_1"/>
    <property type="match status" value="1"/>
</dbReference>
<dbReference type="AlphaFoldDB" id="A0A1R0GMM0"/>
<dbReference type="GO" id="GO:0016020">
    <property type="term" value="C:membrane"/>
    <property type="evidence" value="ECO:0007669"/>
    <property type="project" value="UniProtKB-SubCell"/>
</dbReference>
<protein>
    <submittedName>
        <fullName evidence="8">Protein ZINC INDUCED FACILITATOR 1</fullName>
    </submittedName>
</protein>
<keyword evidence="9" id="KW-1185">Reference proteome</keyword>
<dbReference type="Gene3D" id="1.20.1250.20">
    <property type="entry name" value="MFS general substrate transporter like domains"/>
    <property type="match status" value="1"/>
</dbReference>
<evidence type="ECO:0000256" key="2">
    <source>
        <dbReference type="ARBA" id="ARBA00022448"/>
    </source>
</evidence>
<accession>A0A1R0GMM0</accession>
<feature type="transmembrane region" description="Helical" evidence="7">
    <location>
        <begin position="380"/>
        <end position="399"/>
    </location>
</feature>
<evidence type="ECO:0000256" key="5">
    <source>
        <dbReference type="ARBA" id="ARBA00023136"/>
    </source>
</evidence>
<feature type="transmembrane region" description="Helical" evidence="7">
    <location>
        <begin position="480"/>
        <end position="497"/>
    </location>
</feature>
<feature type="transmembrane region" description="Helical" evidence="7">
    <location>
        <begin position="194"/>
        <end position="218"/>
    </location>
</feature>
<gene>
    <name evidence="8" type="ORF">AYI68_g7812</name>
</gene>
<evidence type="ECO:0000256" key="6">
    <source>
        <dbReference type="SAM" id="MobiDB-lite"/>
    </source>
</evidence>
<feature type="compositionally biased region" description="Low complexity" evidence="6">
    <location>
        <begin position="254"/>
        <end position="263"/>
    </location>
</feature>
<comment type="caution">
    <text evidence="8">The sequence shown here is derived from an EMBL/GenBank/DDBJ whole genome shotgun (WGS) entry which is preliminary data.</text>
</comment>
<dbReference type="PANTHER" id="PTHR23504:SF15">
    <property type="entry name" value="MAJOR FACILITATOR SUPERFAMILY (MFS) PROFILE DOMAIN-CONTAINING PROTEIN"/>
    <property type="match status" value="1"/>
</dbReference>
<evidence type="ECO:0000256" key="7">
    <source>
        <dbReference type="SAM" id="Phobius"/>
    </source>
</evidence>